<feature type="compositionally biased region" description="Low complexity" evidence="1">
    <location>
        <begin position="13"/>
        <end position="24"/>
    </location>
</feature>
<keyword evidence="3" id="KW-1185">Reference proteome</keyword>
<dbReference type="RefSeq" id="WP_230412054.1">
    <property type="nucleotide sequence ID" value="NZ_JACOGF010000002.1"/>
</dbReference>
<dbReference type="EMBL" id="JACOGF010000002">
    <property type="protein sequence ID" value="MBC3916703.1"/>
    <property type="molecule type" value="Genomic_DNA"/>
</dbReference>
<evidence type="ECO:0000256" key="1">
    <source>
        <dbReference type="SAM" id="MobiDB-lite"/>
    </source>
</evidence>
<protein>
    <submittedName>
        <fullName evidence="2">Uncharacterized protein</fullName>
    </submittedName>
</protein>
<feature type="compositionally biased region" description="Low complexity" evidence="1">
    <location>
        <begin position="32"/>
        <end position="41"/>
    </location>
</feature>
<gene>
    <name evidence="2" type="ORF">H8L32_04320</name>
</gene>
<proteinExistence type="predicted"/>
<accession>A0ABR6ZMC5</accession>
<comment type="caution">
    <text evidence="2">The sequence shown here is derived from an EMBL/GenBank/DDBJ whole genome shotgun (WGS) entry which is preliminary data.</text>
</comment>
<name>A0ABR6ZMC5_9BURK</name>
<reference evidence="2 3" key="1">
    <citation type="submission" date="2020-08" db="EMBL/GenBank/DDBJ databases">
        <title>Novel species isolated from subtropical streams in China.</title>
        <authorList>
            <person name="Lu H."/>
        </authorList>
    </citation>
    <scope>NUCLEOTIDE SEQUENCE [LARGE SCALE GENOMIC DNA]</scope>
    <source>
        <strain evidence="2 3">CY18W</strain>
    </source>
</reference>
<dbReference type="Proteomes" id="UP000650424">
    <property type="component" value="Unassembled WGS sequence"/>
</dbReference>
<evidence type="ECO:0000313" key="2">
    <source>
        <dbReference type="EMBL" id="MBC3916703.1"/>
    </source>
</evidence>
<evidence type="ECO:0000313" key="3">
    <source>
        <dbReference type="Proteomes" id="UP000650424"/>
    </source>
</evidence>
<organism evidence="2 3">
    <name type="scientific">Undibacterium hunanense</name>
    <dbReference type="NCBI Taxonomy" id="2762292"/>
    <lineage>
        <taxon>Bacteria</taxon>
        <taxon>Pseudomonadati</taxon>
        <taxon>Pseudomonadota</taxon>
        <taxon>Betaproteobacteria</taxon>
        <taxon>Burkholderiales</taxon>
        <taxon>Oxalobacteraceae</taxon>
        <taxon>Undibacterium</taxon>
    </lineage>
</organism>
<sequence>MLALTACGGGSGNTSSGASGSTTGTSGGGSNTGNTGSTGTTTATAPVINSFVATAASITSGQSTQLSWNISGATSVTVNGSAVTGNSLTVSPVATTSYTLLASNSACSTTCNTSASVTVTVNTAGTGSTGGGTNGGTTANAIYGDLRKADLGAGANLNGAVPFPANNAWNMDISGAAVDPASDALINSIGLGTSLHPDFGSGLYDGAPIGIPYVVVASSQPKVVVQFTDYGDESDPGPYPIPANAPIEGQQASGITFGGDRHVLVIDRDANRLYEVGNAYPQTGGSWKVSGGAIFDLTSNTVRPGGKPGWTSADAAGLPIFPGLVRYEEAASGAIRHALRFTVSRSRRAYVPPATHWASSNTSNTLPPMGMRVRLKASFQIPANFSNESKAILQAMKTYGMLVADNGSNWYISGAPDARWNNEKLVSELGSVKGSNFEVVRMDGLVTP</sequence>
<feature type="region of interest" description="Disordered" evidence="1">
    <location>
        <begin position="1"/>
        <end position="41"/>
    </location>
</feature>